<reference evidence="2 3" key="1">
    <citation type="submission" date="2021-06" db="EMBL/GenBank/DDBJ databases">
        <authorList>
            <person name="Palmer J.M."/>
        </authorList>
    </citation>
    <scope>NUCLEOTIDE SEQUENCE [LARGE SCALE GENOMIC DNA]</scope>
    <source>
        <strain evidence="2 3">CL_MEX2019</strain>
        <tissue evidence="2">Muscle</tissue>
    </source>
</reference>
<dbReference type="InterPro" id="IPR000048">
    <property type="entry name" value="IQ_motif_EF-hand-BS"/>
</dbReference>
<evidence type="ECO:0000313" key="2">
    <source>
        <dbReference type="EMBL" id="MED6287666.1"/>
    </source>
</evidence>
<dbReference type="PROSITE" id="PS50096">
    <property type="entry name" value="IQ"/>
    <property type="match status" value="1"/>
</dbReference>
<dbReference type="EMBL" id="JAHUTJ010059018">
    <property type="protein sequence ID" value="MED6287666.1"/>
    <property type="molecule type" value="Genomic_DNA"/>
</dbReference>
<feature type="compositionally biased region" description="Basic and acidic residues" evidence="1">
    <location>
        <begin position="50"/>
        <end position="66"/>
    </location>
</feature>
<dbReference type="Pfam" id="PF00612">
    <property type="entry name" value="IQ"/>
    <property type="match status" value="2"/>
</dbReference>
<feature type="compositionally biased region" description="Polar residues" evidence="1">
    <location>
        <begin position="447"/>
        <end position="457"/>
    </location>
</feature>
<dbReference type="CDD" id="cd23767">
    <property type="entry name" value="IQCD"/>
    <property type="match status" value="2"/>
</dbReference>
<dbReference type="Gene3D" id="1.20.5.190">
    <property type="match status" value="1"/>
</dbReference>
<feature type="compositionally biased region" description="Pro residues" evidence="1">
    <location>
        <begin position="428"/>
        <end position="440"/>
    </location>
</feature>
<name>A0ABU7EKT8_9TELE</name>
<evidence type="ECO:0000256" key="1">
    <source>
        <dbReference type="SAM" id="MobiDB-lite"/>
    </source>
</evidence>
<dbReference type="SMART" id="SM00015">
    <property type="entry name" value="IQ"/>
    <property type="match status" value="2"/>
</dbReference>
<evidence type="ECO:0000313" key="3">
    <source>
        <dbReference type="Proteomes" id="UP001352852"/>
    </source>
</evidence>
<feature type="compositionally biased region" description="Low complexity" evidence="1">
    <location>
        <begin position="399"/>
        <end position="414"/>
    </location>
</feature>
<feature type="region of interest" description="Disordered" evidence="1">
    <location>
        <begin position="50"/>
        <end position="70"/>
    </location>
</feature>
<keyword evidence="3" id="KW-1185">Reference proteome</keyword>
<dbReference type="Proteomes" id="UP001352852">
    <property type="component" value="Unassembled WGS sequence"/>
</dbReference>
<feature type="region of interest" description="Disordered" evidence="1">
    <location>
        <begin position="380"/>
        <end position="457"/>
    </location>
</feature>
<proteinExistence type="predicted"/>
<protein>
    <submittedName>
        <fullName evidence="2">Uncharacterized protein</fullName>
    </submittedName>
</protein>
<gene>
    <name evidence="2" type="ORF">CHARACLAT_018622</name>
</gene>
<comment type="caution">
    <text evidence="2">The sequence shown here is derived from an EMBL/GenBank/DDBJ whole genome shotgun (WGS) entry which is preliminary data.</text>
</comment>
<organism evidence="2 3">
    <name type="scientific">Characodon lateralis</name>
    <dbReference type="NCBI Taxonomy" id="208331"/>
    <lineage>
        <taxon>Eukaryota</taxon>
        <taxon>Metazoa</taxon>
        <taxon>Chordata</taxon>
        <taxon>Craniata</taxon>
        <taxon>Vertebrata</taxon>
        <taxon>Euteleostomi</taxon>
        <taxon>Actinopterygii</taxon>
        <taxon>Neopterygii</taxon>
        <taxon>Teleostei</taxon>
        <taxon>Neoteleostei</taxon>
        <taxon>Acanthomorphata</taxon>
        <taxon>Ovalentaria</taxon>
        <taxon>Atherinomorphae</taxon>
        <taxon>Cyprinodontiformes</taxon>
        <taxon>Goodeidae</taxon>
        <taxon>Characodon</taxon>
    </lineage>
</organism>
<accession>A0ABU7EKT8</accession>
<sequence length="457" mass="50929">MALQLAEDQRFAHEYGDTAVSEEHMDAGQTIPEKTLDIDSKSLGMLTDSLKTESTIRRPSDNPSRDKNRHNYFYFENTPDEKSRQDTFGCVTTGQRSTTESIVARGLIHFLPSKGERTSTSLDTELDNLERKNTAATVLQRMWRAYRQKRGHVEVSFIADSERESRGHAGKPLFELFNNNWSKASQDHTATVIQAFWRGCALRRRLASALAAFTHADTGDEDTFEEVDVEEFVVDEQALEEHWTMTFFKDSPPMHYPVTERHLSPKVLLQPKQAWLAEEQGDYVSTRHSAGGCSISKSPTSTLVHSGLSERSEKILQEWGFNDSRTALLMLKRAQKMKATKRKQKKHGNPSVHAAFRDCNYQISPVEARNRPARYNRHCLKDTSSSSQGVPRPAKRHSSSSVSWASSSSSGSNSPPVPCLPSSAPDLWKPPPPPPDPSPVPGASAAQCSLAQHSPAG</sequence>